<protein>
    <submittedName>
        <fullName evidence="3">Uncharacterized protein</fullName>
    </submittedName>
</protein>
<dbReference type="EMBL" id="WNWQ01001514">
    <property type="protein sequence ID" value="KAE9961461.1"/>
    <property type="molecule type" value="Genomic_DNA"/>
</dbReference>
<keyword evidence="2" id="KW-1133">Transmembrane helix</keyword>
<keyword evidence="2" id="KW-0472">Membrane</keyword>
<comment type="caution">
    <text evidence="3">The sequence shown here is derived from an EMBL/GenBank/DDBJ whole genome shotgun (WGS) entry which is preliminary data.</text>
</comment>
<feature type="transmembrane region" description="Helical" evidence="2">
    <location>
        <begin position="85"/>
        <end position="108"/>
    </location>
</feature>
<feature type="compositionally biased region" description="Basic and acidic residues" evidence="1">
    <location>
        <begin position="22"/>
        <end position="37"/>
    </location>
</feature>
<feature type="transmembrane region" description="Helical" evidence="2">
    <location>
        <begin position="55"/>
        <end position="73"/>
    </location>
</feature>
<evidence type="ECO:0000313" key="3">
    <source>
        <dbReference type="EMBL" id="KAE9961461.1"/>
    </source>
</evidence>
<reference evidence="3 4" key="1">
    <citation type="submission" date="2019-11" db="EMBL/GenBank/DDBJ databases">
        <title>Venturia inaequalis Genome Resource.</title>
        <authorList>
            <person name="Lichtner F.J."/>
        </authorList>
    </citation>
    <scope>NUCLEOTIDE SEQUENCE [LARGE SCALE GENOMIC DNA]</scope>
    <source>
        <strain evidence="3">Bline_iso_100314</strain>
    </source>
</reference>
<dbReference type="AlphaFoldDB" id="A0A8H3U1K5"/>
<feature type="transmembrane region" description="Helical" evidence="2">
    <location>
        <begin position="114"/>
        <end position="132"/>
    </location>
</feature>
<feature type="compositionally biased region" description="Polar residues" evidence="1">
    <location>
        <begin position="8"/>
        <end position="21"/>
    </location>
</feature>
<evidence type="ECO:0000256" key="1">
    <source>
        <dbReference type="SAM" id="MobiDB-lite"/>
    </source>
</evidence>
<keyword evidence="2" id="KW-0812">Transmembrane</keyword>
<dbReference type="Proteomes" id="UP000433883">
    <property type="component" value="Unassembled WGS sequence"/>
</dbReference>
<proteinExistence type="predicted"/>
<sequence>MTKIQKQKPISNMASTSPSSQNEHDNPSPHPRVHDHDEKPKVVHIDPVNFRALLLIYYSVLIGCCIAEFFGLHEALRRLSWPYQIITTLIIFLLHGIVYCLCGATFEVLQPSDFSLGVMAGFLLQFVLCYVLKLAF</sequence>
<evidence type="ECO:0000256" key="2">
    <source>
        <dbReference type="SAM" id="Phobius"/>
    </source>
</evidence>
<organism evidence="3 4">
    <name type="scientific">Venturia inaequalis</name>
    <name type="common">Apple scab fungus</name>
    <dbReference type="NCBI Taxonomy" id="5025"/>
    <lineage>
        <taxon>Eukaryota</taxon>
        <taxon>Fungi</taxon>
        <taxon>Dikarya</taxon>
        <taxon>Ascomycota</taxon>
        <taxon>Pezizomycotina</taxon>
        <taxon>Dothideomycetes</taxon>
        <taxon>Pleosporomycetidae</taxon>
        <taxon>Venturiales</taxon>
        <taxon>Venturiaceae</taxon>
        <taxon>Venturia</taxon>
    </lineage>
</organism>
<accession>A0A8H3U1K5</accession>
<feature type="region of interest" description="Disordered" evidence="1">
    <location>
        <begin position="1"/>
        <end position="37"/>
    </location>
</feature>
<name>A0A8H3U1K5_VENIN</name>
<gene>
    <name evidence="3" type="ORF">BLS_002029</name>
</gene>
<evidence type="ECO:0000313" key="4">
    <source>
        <dbReference type="Proteomes" id="UP000433883"/>
    </source>
</evidence>